<dbReference type="EMBL" id="LBXN01000009">
    <property type="protein sequence ID" value="KKR33986.1"/>
    <property type="molecule type" value="Genomic_DNA"/>
</dbReference>
<reference evidence="1 2" key="1">
    <citation type="journal article" date="2015" name="Nature">
        <title>rRNA introns, odd ribosomes, and small enigmatic genomes across a large radiation of phyla.</title>
        <authorList>
            <person name="Brown C.T."/>
            <person name="Hug L.A."/>
            <person name="Thomas B.C."/>
            <person name="Sharon I."/>
            <person name="Castelle C.J."/>
            <person name="Singh A."/>
            <person name="Wilkins M.J."/>
            <person name="Williams K.H."/>
            <person name="Banfield J.F."/>
        </authorList>
    </citation>
    <scope>NUCLEOTIDE SEQUENCE [LARGE SCALE GENOMIC DNA]</scope>
</reference>
<comment type="caution">
    <text evidence="1">The sequence shown here is derived from an EMBL/GenBank/DDBJ whole genome shotgun (WGS) entry which is preliminary data.</text>
</comment>
<organism evidence="1 2">
    <name type="scientific">Candidatus Gottesmanbacteria bacterium GW2011_GWC2_39_8</name>
    <dbReference type="NCBI Taxonomy" id="1618450"/>
    <lineage>
        <taxon>Bacteria</taxon>
        <taxon>Candidatus Gottesmaniibacteriota</taxon>
    </lineage>
</organism>
<protein>
    <submittedName>
        <fullName evidence="1">Uncharacterized protein</fullName>
    </submittedName>
</protein>
<sequence>MNNPPPNLQGILWFSDIHDLDIERKNYIIHQILSLGVLWGA</sequence>
<name>A0A0G0Q9H8_9BACT</name>
<dbReference type="AlphaFoldDB" id="A0A0G0Q9H8"/>
<accession>A0A0G0Q9H8</accession>
<evidence type="ECO:0000313" key="1">
    <source>
        <dbReference type="EMBL" id="KKR33986.1"/>
    </source>
</evidence>
<evidence type="ECO:0000313" key="2">
    <source>
        <dbReference type="Proteomes" id="UP000034539"/>
    </source>
</evidence>
<gene>
    <name evidence="1" type="ORF">UT63_C0009G0016</name>
</gene>
<proteinExistence type="predicted"/>
<dbReference type="Proteomes" id="UP000034539">
    <property type="component" value="Unassembled WGS sequence"/>
</dbReference>